<dbReference type="SUPFAM" id="SSF103473">
    <property type="entry name" value="MFS general substrate transporter"/>
    <property type="match status" value="1"/>
</dbReference>
<feature type="transmembrane region" description="Helical" evidence="6">
    <location>
        <begin position="105"/>
        <end position="124"/>
    </location>
</feature>
<name>A0A7G7MT52_9PSEU</name>
<feature type="transmembrane region" description="Helical" evidence="6">
    <location>
        <begin position="169"/>
        <end position="192"/>
    </location>
</feature>
<keyword evidence="3 6" id="KW-1133">Transmembrane helix</keyword>
<dbReference type="AlphaFoldDB" id="A0A7G7MT52"/>
<evidence type="ECO:0000256" key="5">
    <source>
        <dbReference type="SAM" id="MobiDB-lite"/>
    </source>
</evidence>
<evidence type="ECO:0000256" key="1">
    <source>
        <dbReference type="ARBA" id="ARBA00004651"/>
    </source>
</evidence>
<keyword evidence="9" id="KW-1185">Reference proteome</keyword>
<dbReference type="InterPro" id="IPR051788">
    <property type="entry name" value="MFS_Transporter"/>
</dbReference>
<dbReference type="Pfam" id="PF07690">
    <property type="entry name" value="MFS_1"/>
    <property type="match status" value="2"/>
</dbReference>
<comment type="subcellular location">
    <subcellularLocation>
        <location evidence="1">Cell membrane</location>
        <topology evidence="1">Multi-pass membrane protein</topology>
    </subcellularLocation>
</comment>
<dbReference type="Gene3D" id="1.20.1250.20">
    <property type="entry name" value="MFS general substrate transporter like domains"/>
    <property type="match status" value="2"/>
</dbReference>
<proteinExistence type="predicted"/>
<dbReference type="InterPro" id="IPR036259">
    <property type="entry name" value="MFS_trans_sf"/>
</dbReference>
<dbReference type="KEGG" id="ppel:H6H00_30570"/>
<evidence type="ECO:0000256" key="4">
    <source>
        <dbReference type="ARBA" id="ARBA00023136"/>
    </source>
</evidence>
<feature type="transmembrane region" description="Helical" evidence="6">
    <location>
        <begin position="305"/>
        <end position="327"/>
    </location>
</feature>
<feature type="transmembrane region" description="Helical" evidence="6">
    <location>
        <begin position="339"/>
        <end position="360"/>
    </location>
</feature>
<dbReference type="EMBL" id="CP060131">
    <property type="protein sequence ID" value="QNG55963.1"/>
    <property type="molecule type" value="Genomic_DNA"/>
</dbReference>
<dbReference type="GO" id="GO:0005886">
    <property type="term" value="C:plasma membrane"/>
    <property type="evidence" value="ECO:0007669"/>
    <property type="project" value="UniProtKB-SubCell"/>
</dbReference>
<dbReference type="InterPro" id="IPR011701">
    <property type="entry name" value="MFS"/>
</dbReference>
<reference evidence="8 9" key="1">
    <citation type="submission" date="2020-08" db="EMBL/GenBank/DDBJ databases">
        <authorList>
            <person name="Mo P."/>
        </authorList>
    </citation>
    <scope>NUCLEOTIDE SEQUENCE [LARGE SCALE GENOMIC DNA]</scope>
    <source>
        <strain evidence="8 9">CGMCC 4.1532</strain>
    </source>
</reference>
<feature type="transmembrane region" description="Helical" evidence="6">
    <location>
        <begin position="366"/>
        <end position="387"/>
    </location>
</feature>
<dbReference type="PROSITE" id="PS50850">
    <property type="entry name" value="MFS"/>
    <property type="match status" value="1"/>
</dbReference>
<dbReference type="PANTHER" id="PTHR23514:SF13">
    <property type="entry name" value="INNER MEMBRANE PROTEIN YBJJ"/>
    <property type="match status" value="1"/>
</dbReference>
<accession>A0A7G7MT52</accession>
<feature type="transmembrane region" description="Helical" evidence="6">
    <location>
        <begin position="281"/>
        <end position="299"/>
    </location>
</feature>
<dbReference type="CDD" id="cd17393">
    <property type="entry name" value="MFS_MosC_like"/>
    <property type="match status" value="1"/>
</dbReference>
<feature type="transmembrane region" description="Helical" evidence="6">
    <location>
        <begin position="251"/>
        <end position="269"/>
    </location>
</feature>
<dbReference type="GO" id="GO:0022857">
    <property type="term" value="F:transmembrane transporter activity"/>
    <property type="evidence" value="ECO:0007669"/>
    <property type="project" value="InterPro"/>
</dbReference>
<dbReference type="InterPro" id="IPR020846">
    <property type="entry name" value="MFS_dom"/>
</dbReference>
<dbReference type="PANTHER" id="PTHR23514">
    <property type="entry name" value="BYPASS OF STOP CODON PROTEIN 6"/>
    <property type="match status" value="1"/>
</dbReference>
<protein>
    <submittedName>
        <fullName evidence="8">MFS transporter</fullName>
    </submittedName>
</protein>
<dbReference type="Proteomes" id="UP000515728">
    <property type="component" value="Chromosome"/>
</dbReference>
<keyword evidence="2 6" id="KW-0812">Transmembrane</keyword>
<feature type="domain" description="Major facilitator superfamily (MFS) profile" evidence="7">
    <location>
        <begin position="14"/>
        <end position="387"/>
    </location>
</feature>
<evidence type="ECO:0000256" key="6">
    <source>
        <dbReference type="SAM" id="Phobius"/>
    </source>
</evidence>
<feature type="region of interest" description="Disordered" evidence="5">
    <location>
        <begin position="389"/>
        <end position="408"/>
    </location>
</feature>
<gene>
    <name evidence="8" type="ORF">H6H00_30570</name>
</gene>
<evidence type="ECO:0000256" key="3">
    <source>
        <dbReference type="ARBA" id="ARBA00022989"/>
    </source>
</evidence>
<keyword evidence="4 6" id="KW-0472">Membrane</keyword>
<sequence length="408" mass="40498">MRRELVVTTELRRARNAVVVAFAVNGLAFASFISRTPAIADGLGLTTAQLALMLLCLSVGSVAGLPLAGPLVARLGPARSVLVAALTETVGLALLATGLLTGAVLPAAVGLVVTGLGTGVWDVAMNVAGAEVEQRRGRTLMPRLHAAFSVGTVTGAGIGAATAATGVPLAAQVLGVVVLIPIVMTVAVRGFLPSVPAPTRAEGGTGVLAAWREPRTLLIGVLVLGFAFTEGSANDWIAYALVEGYGSSETVGAIAFGMFVTAMTVGRTFGGSALERFGRVAVLRAAAGLALVGLLLVLVGGSVPVALAGALLWGLGASLGFPVGMSAAADDPARAAARVSVVSSVGYTAFLAGPPLIGLLAQDAGILRALFVVLGALLVGLLATGAARPTGTTRTPAEPARPAASAPE</sequence>
<evidence type="ECO:0000256" key="2">
    <source>
        <dbReference type="ARBA" id="ARBA00022692"/>
    </source>
</evidence>
<organism evidence="8 9">
    <name type="scientific">Pseudonocardia petroleophila</name>
    <dbReference type="NCBI Taxonomy" id="37331"/>
    <lineage>
        <taxon>Bacteria</taxon>
        <taxon>Bacillati</taxon>
        <taxon>Actinomycetota</taxon>
        <taxon>Actinomycetes</taxon>
        <taxon>Pseudonocardiales</taxon>
        <taxon>Pseudonocardiaceae</taxon>
        <taxon>Pseudonocardia</taxon>
    </lineage>
</organism>
<feature type="transmembrane region" description="Helical" evidence="6">
    <location>
        <begin position="50"/>
        <end position="69"/>
    </location>
</feature>
<feature type="transmembrane region" description="Helical" evidence="6">
    <location>
        <begin position="144"/>
        <end position="163"/>
    </location>
</feature>
<evidence type="ECO:0000313" key="9">
    <source>
        <dbReference type="Proteomes" id="UP000515728"/>
    </source>
</evidence>
<evidence type="ECO:0000259" key="7">
    <source>
        <dbReference type="PROSITE" id="PS50850"/>
    </source>
</evidence>
<feature type="transmembrane region" description="Helical" evidence="6">
    <location>
        <begin position="81"/>
        <end position="99"/>
    </location>
</feature>
<feature type="transmembrane region" description="Helical" evidence="6">
    <location>
        <begin position="217"/>
        <end position="239"/>
    </location>
</feature>
<evidence type="ECO:0000313" key="8">
    <source>
        <dbReference type="EMBL" id="QNG55963.1"/>
    </source>
</evidence>